<dbReference type="AlphaFoldDB" id="A0A345T556"/>
<dbReference type="OrthoDB" id="8156917at2"/>
<dbReference type="NCBIfam" id="NF047509">
    <property type="entry name" value="Rv3131_FMN_oxido"/>
    <property type="match status" value="1"/>
</dbReference>
<accession>A0A345T556</accession>
<organism evidence="2 3">
    <name type="scientific">Peterkaempfera bronchialis</name>
    <dbReference type="NCBI Taxonomy" id="2126346"/>
    <lineage>
        <taxon>Bacteria</taxon>
        <taxon>Bacillati</taxon>
        <taxon>Actinomycetota</taxon>
        <taxon>Actinomycetes</taxon>
        <taxon>Kitasatosporales</taxon>
        <taxon>Streptomycetaceae</taxon>
        <taxon>Peterkaempfera</taxon>
    </lineage>
</organism>
<dbReference type="Proteomes" id="UP000249340">
    <property type="component" value="Chromosome"/>
</dbReference>
<evidence type="ECO:0000313" key="2">
    <source>
        <dbReference type="EMBL" id="AXI81111.1"/>
    </source>
</evidence>
<dbReference type="GO" id="GO:0016491">
    <property type="term" value="F:oxidoreductase activity"/>
    <property type="evidence" value="ECO:0007669"/>
    <property type="project" value="InterPro"/>
</dbReference>
<evidence type="ECO:0008006" key="4">
    <source>
        <dbReference type="Google" id="ProtNLM"/>
    </source>
</evidence>
<dbReference type="PANTHER" id="PTHR23026:SF123">
    <property type="entry name" value="NAD(P)H NITROREDUCTASE RV3131-RELATED"/>
    <property type="match status" value="1"/>
</dbReference>
<dbReference type="EMBL" id="CP031264">
    <property type="protein sequence ID" value="AXI81111.1"/>
    <property type="molecule type" value="Genomic_DNA"/>
</dbReference>
<reference evidence="3" key="1">
    <citation type="submission" date="2018-07" db="EMBL/GenBank/DDBJ databases">
        <title>Streptacidiphilus bronchialis DSM 106435 chromosome.</title>
        <authorList>
            <person name="Batra D."/>
            <person name="Gulvik C.A."/>
        </authorList>
    </citation>
    <scope>NUCLEOTIDE SEQUENCE [LARGE SCALE GENOMIC DNA]</scope>
    <source>
        <strain evidence="3">DSM 106435</strain>
    </source>
</reference>
<dbReference type="InterPro" id="IPR000415">
    <property type="entry name" value="Nitroreductase-like"/>
</dbReference>
<dbReference type="Gene3D" id="3.40.109.10">
    <property type="entry name" value="NADH Oxidase"/>
    <property type="match status" value="2"/>
</dbReference>
<feature type="compositionally biased region" description="Basic and acidic residues" evidence="1">
    <location>
        <begin position="175"/>
        <end position="194"/>
    </location>
</feature>
<dbReference type="KEGG" id="stri:C7M71_002800"/>
<evidence type="ECO:0000313" key="3">
    <source>
        <dbReference type="Proteomes" id="UP000249340"/>
    </source>
</evidence>
<keyword evidence="3" id="KW-1185">Reference proteome</keyword>
<proteinExistence type="predicted"/>
<dbReference type="PANTHER" id="PTHR23026">
    <property type="entry name" value="NADPH NITROREDUCTASE"/>
    <property type="match status" value="1"/>
</dbReference>
<sequence length="335" mass="36567">MTTVPAPAALALDAATLERLVAAAVAAPSIHNTQPWRFQYDPDTATLAVHSDHVRNPRHTDPVGRALYLSVGAAVFNLRVAARHLGRAARVRLLPEPADPTLLAAVRLTALPPRARGRHQALYDALWRRHTSRLPFADHRVPPQLLGELADAAHIGGTVLYTPDRQETVRLLHLTRRAEQRNTRDDDRSAESRRAISGPAGSPYGIPGSALGPQDSAGRLPMRDFSALRSPGLLPAAPFETTPTVAVLATAHDTRADWLRAGQALEHVLLLATAAGVRTSLFHQALEWPDLRWALRDPARDQHLHVQMLIRFGYGTTRPATPRRTPADVLADLPD</sequence>
<feature type="region of interest" description="Disordered" evidence="1">
    <location>
        <begin position="175"/>
        <end position="218"/>
    </location>
</feature>
<evidence type="ECO:0000256" key="1">
    <source>
        <dbReference type="SAM" id="MobiDB-lite"/>
    </source>
</evidence>
<gene>
    <name evidence="2" type="ORF">C7M71_002800</name>
</gene>
<protein>
    <recommendedName>
        <fullName evidence="4">Nitroreductase</fullName>
    </recommendedName>
</protein>
<dbReference type="InterPro" id="IPR050627">
    <property type="entry name" value="Nitroreductase/BluB"/>
</dbReference>
<name>A0A345T556_9ACTN</name>
<dbReference type="SUPFAM" id="SSF55469">
    <property type="entry name" value="FMN-dependent nitroreductase-like"/>
    <property type="match status" value="2"/>
</dbReference>